<feature type="non-terminal residue" evidence="2">
    <location>
        <position position="1"/>
    </location>
</feature>
<comment type="caution">
    <text evidence="2">The sequence shown here is derived from an EMBL/GenBank/DDBJ whole genome shotgun (WGS) entry which is preliminary data.</text>
</comment>
<evidence type="ECO:0008006" key="4">
    <source>
        <dbReference type="Google" id="ProtNLM"/>
    </source>
</evidence>
<keyword evidence="1" id="KW-0812">Transmembrane</keyword>
<feature type="transmembrane region" description="Helical" evidence="1">
    <location>
        <begin position="46"/>
        <end position="63"/>
    </location>
</feature>
<keyword evidence="1" id="KW-1133">Transmembrane helix</keyword>
<reference evidence="2" key="1">
    <citation type="submission" date="2018-05" db="EMBL/GenBank/DDBJ databases">
        <title>Draft genome of Mucuna pruriens seed.</title>
        <authorList>
            <person name="Nnadi N.E."/>
            <person name="Vos R."/>
            <person name="Hasami M.H."/>
            <person name="Devisetty U.K."/>
            <person name="Aguiy J.C."/>
        </authorList>
    </citation>
    <scope>NUCLEOTIDE SEQUENCE [LARGE SCALE GENOMIC DNA]</scope>
    <source>
        <strain evidence="2">JCA_2017</strain>
    </source>
</reference>
<dbReference type="EMBL" id="QJKJ01007015">
    <property type="protein sequence ID" value="RDX84545.1"/>
    <property type="molecule type" value="Genomic_DNA"/>
</dbReference>
<evidence type="ECO:0000256" key="1">
    <source>
        <dbReference type="SAM" id="Phobius"/>
    </source>
</evidence>
<accession>A0A371G1W5</accession>
<proteinExistence type="predicted"/>
<organism evidence="2 3">
    <name type="scientific">Mucuna pruriens</name>
    <name type="common">Velvet bean</name>
    <name type="synonym">Dolichos pruriens</name>
    <dbReference type="NCBI Taxonomy" id="157652"/>
    <lineage>
        <taxon>Eukaryota</taxon>
        <taxon>Viridiplantae</taxon>
        <taxon>Streptophyta</taxon>
        <taxon>Embryophyta</taxon>
        <taxon>Tracheophyta</taxon>
        <taxon>Spermatophyta</taxon>
        <taxon>Magnoliopsida</taxon>
        <taxon>eudicotyledons</taxon>
        <taxon>Gunneridae</taxon>
        <taxon>Pentapetalae</taxon>
        <taxon>rosids</taxon>
        <taxon>fabids</taxon>
        <taxon>Fabales</taxon>
        <taxon>Fabaceae</taxon>
        <taxon>Papilionoideae</taxon>
        <taxon>50 kb inversion clade</taxon>
        <taxon>NPAAA clade</taxon>
        <taxon>indigoferoid/millettioid clade</taxon>
        <taxon>Phaseoleae</taxon>
        <taxon>Mucuna</taxon>
    </lineage>
</organism>
<dbReference type="STRING" id="157652.A0A371G1W5"/>
<keyword evidence="3" id="KW-1185">Reference proteome</keyword>
<keyword evidence="1" id="KW-0472">Membrane</keyword>
<dbReference type="AlphaFoldDB" id="A0A371G1W5"/>
<feature type="transmembrane region" description="Helical" evidence="1">
    <location>
        <begin position="15"/>
        <end position="34"/>
    </location>
</feature>
<sequence length="187" mass="21581">MLIYFSCLERVCSEAFFTVVYVINCLSSFVLSNVSPYEHLYHTSPNYNTFCVFGCTYFILLYTPSLSLVLIYVIFLDMVLNIKVIVVEILLLKELMSLTIAPNEVALPQRLGFYGCKRVSKIKNQSNCYVERYKARLDSKGRHLPHVAYISLAHTLLATIAIKKWTLREMDVKNSFLNGDMEEDVYM</sequence>
<dbReference type="Proteomes" id="UP000257109">
    <property type="component" value="Unassembled WGS sequence"/>
</dbReference>
<gene>
    <name evidence="2" type="ORF">CR513_34386</name>
</gene>
<protein>
    <recommendedName>
        <fullName evidence="4">Reverse transcriptase Ty1/copia-type domain-containing protein</fullName>
    </recommendedName>
</protein>
<name>A0A371G1W5_MUCPR</name>
<evidence type="ECO:0000313" key="2">
    <source>
        <dbReference type="EMBL" id="RDX84545.1"/>
    </source>
</evidence>
<evidence type="ECO:0000313" key="3">
    <source>
        <dbReference type="Proteomes" id="UP000257109"/>
    </source>
</evidence>